<dbReference type="Pfam" id="PF10171">
    <property type="entry name" value="Tim29"/>
    <property type="match status" value="1"/>
</dbReference>
<dbReference type="GO" id="GO:0042721">
    <property type="term" value="C:TIM22 mitochondrial import inner membrane insertion complex"/>
    <property type="evidence" value="ECO:0007669"/>
    <property type="project" value="InterPro"/>
</dbReference>
<sequence>MASYLSQRVQSLFEFVFPGECLDEMLFKLNIFHPRCTSLVLSRGLGLGITVASVLLFVPQIVKIHMARSGKGVSLPSQLLGLLACFGTFAYSYANNFVFSQWGDSLFIFIQMIVVVMQILYFDSMIIAAFGFLALCSLAVLALIYQLIPLHILTLLQASTIFIVAVAKVFSLLDVLHEYLRLSKKLETWYWMARVIAYFKSIPSRTSEYLKSLASDYKTAVVDVVKDGRAKPVKAAMCSAVLVGLAYAYKTNPTERDVLNEFVKKRQLLVTLPNTIHKREADEALRLRTDFLNQNSLQYIDCFFFSLLLKLPYDKDVRIYESQDKNIRNWWFKEIYQNLIDVGAFGKWYRLRECFSNYDINNEELQDLPDDKKP</sequence>
<dbReference type="InterPro" id="IPR006603">
    <property type="entry name" value="PQ-loop_rpt"/>
</dbReference>
<dbReference type="InterPro" id="IPR016817">
    <property type="entry name" value="MannP-dilichol_defect-1"/>
</dbReference>
<dbReference type="Proteomes" id="UP000046393">
    <property type="component" value="Unplaced"/>
</dbReference>
<feature type="transmembrane region" description="Helical" evidence="9">
    <location>
        <begin position="105"/>
        <end position="122"/>
    </location>
</feature>
<dbReference type="PANTHER" id="PTHR12226:SF2">
    <property type="entry name" value="MANNOSE-P-DOLICHOL UTILIZATION DEFECT 1 PROTEIN"/>
    <property type="match status" value="1"/>
</dbReference>
<keyword evidence="4" id="KW-0677">Repeat</keyword>
<feature type="transmembrane region" description="Helical" evidence="9">
    <location>
        <begin position="79"/>
        <end position="99"/>
    </location>
</feature>
<feature type="transmembrane region" description="Helical" evidence="9">
    <location>
        <begin position="40"/>
        <end position="58"/>
    </location>
</feature>
<comment type="similarity">
    <text evidence="7">Belongs to the MPDU1 (TC 2.A.43.3) family.</text>
</comment>
<keyword evidence="3 9" id="KW-0812">Transmembrane</keyword>
<evidence type="ECO:0000256" key="4">
    <source>
        <dbReference type="ARBA" id="ARBA00022737"/>
    </source>
</evidence>
<dbReference type="Gene3D" id="1.20.1280.290">
    <property type="match status" value="1"/>
</dbReference>
<evidence type="ECO:0000256" key="3">
    <source>
        <dbReference type="ARBA" id="ARBA00022692"/>
    </source>
</evidence>
<evidence type="ECO:0000256" key="6">
    <source>
        <dbReference type="ARBA" id="ARBA00023136"/>
    </source>
</evidence>
<name>A0A0N5AL18_9BILA</name>
<keyword evidence="10" id="KW-1185">Reference proteome</keyword>
<protein>
    <recommendedName>
        <fullName evidence="8">Mannose-P-dolichol utilization defect 1 protein homolog</fullName>
    </recommendedName>
</protein>
<evidence type="ECO:0000256" key="8">
    <source>
        <dbReference type="ARBA" id="ARBA00067517"/>
    </source>
</evidence>
<dbReference type="STRING" id="451379.A0A0N5AL18"/>
<evidence type="ECO:0000256" key="1">
    <source>
        <dbReference type="ARBA" id="ARBA00004141"/>
    </source>
</evidence>
<organism evidence="10 11">
    <name type="scientific">Syphacia muris</name>
    <dbReference type="NCBI Taxonomy" id="451379"/>
    <lineage>
        <taxon>Eukaryota</taxon>
        <taxon>Metazoa</taxon>
        <taxon>Ecdysozoa</taxon>
        <taxon>Nematoda</taxon>
        <taxon>Chromadorea</taxon>
        <taxon>Rhabditida</taxon>
        <taxon>Spirurina</taxon>
        <taxon>Oxyuridomorpha</taxon>
        <taxon>Oxyuroidea</taxon>
        <taxon>Oxyuridae</taxon>
        <taxon>Syphacia</taxon>
    </lineage>
</organism>
<feature type="transmembrane region" description="Helical" evidence="9">
    <location>
        <begin position="129"/>
        <end position="148"/>
    </location>
</feature>
<dbReference type="AlphaFoldDB" id="A0A0N5AL18"/>
<dbReference type="InterPro" id="IPR019322">
    <property type="entry name" value="TIMM29"/>
</dbReference>
<dbReference type="Pfam" id="PF04193">
    <property type="entry name" value="PQ-loop"/>
    <property type="match status" value="1"/>
</dbReference>
<keyword evidence="2" id="KW-0813">Transport</keyword>
<accession>A0A0N5AL18</accession>
<evidence type="ECO:0000256" key="5">
    <source>
        <dbReference type="ARBA" id="ARBA00022989"/>
    </source>
</evidence>
<evidence type="ECO:0000256" key="9">
    <source>
        <dbReference type="SAM" id="Phobius"/>
    </source>
</evidence>
<feature type="transmembrane region" description="Helical" evidence="9">
    <location>
        <begin position="154"/>
        <end position="176"/>
    </location>
</feature>
<evidence type="ECO:0000313" key="10">
    <source>
        <dbReference type="Proteomes" id="UP000046393"/>
    </source>
</evidence>
<dbReference type="PANTHER" id="PTHR12226">
    <property type="entry name" value="MANNOSE-P-DOLICHOL UTILIZATION DEFECT 1 LEC35 -RELATED"/>
    <property type="match status" value="1"/>
</dbReference>
<evidence type="ECO:0000313" key="11">
    <source>
        <dbReference type="WBParaSite" id="SMUV_0000521001-mRNA-1"/>
    </source>
</evidence>
<dbReference type="WBParaSite" id="SMUV_0000521001-mRNA-1">
    <property type="protein sequence ID" value="SMUV_0000521001-mRNA-1"/>
    <property type="gene ID" value="SMUV_0000521001"/>
</dbReference>
<dbReference type="GO" id="GO:0009312">
    <property type="term" value="P:oligosaccharide biosynthetic process"/>
    <property type="evidence" value="ECO:0007669"/>
    <property type="project" value="TreeGrafter"/>
</dbReference>
<keyword evidence="5 9" id="KW-1133">Transmembrane helix</keyword>
<evidence type="ECO:0000256" key="2">
    <source>
        <dbReference type="ARBA" id="ARBA00022448"/>
    </source>
</evidence>
<dbReference type="FunFam" id="1.20.1280.290:FF:000006">
    <property type="entry name" value="mannose-P-dolichol utilization defect 1 protein"/>
    <property type="match status" value="1"/>
</dbReference>
<proteinExistence type="inferred from homology"/>
<comment type="subcellular location">
    <subcellularLocation>
        <location evidence="1">Membrane</location>
        <topology evidence="1">Multi-pass membrane protein</topology>
    </subcellularLocation>
</comment>
<evidence type="ECO:0000256" key="7">
    <source>
        <dbReference type="ARBA" id="ARBA00038475"/>
    </source>
</evidence>
<reference evidence="11" key="1">
    <citation type="submission" date="2017-02" db="UniProtKB">
        <authorList>
            <consortium name="WormBaseParasite"/>
        </authorList>
    </citation>
    <scope>IDENTIFICATION</scope>
</reference>
<keyword evidence="6 9" id="KW-0472">Membrane</keyword>